<dbReference type="PANTHER" id="PTHR12307:SF53">
    <property type="entry name" value="PROTEIN PHOSPHATASE 1 REGULATORY SUBUNIT"/>
    <property type="match status" value="1"/>
</dbReference>
<sequence length="677" mass="75232">MTEWNFDVWHLPCSLSLASCRYHAEALARRLHSKLWSAGRFGNSEDSHLGGELSCDTFRLTNSFNEHSVIIPVINKAPVSKLSPVSNTVDIEGWKETMFTCEDELCNPEDDSSPPSPTGENIVVNKAVNLIGAMDSSDKTQHSPKTVYSHPCGSRAIGESWRENDFRHAQVMDRSKRQILFEKLQKYAESWSLSEPETGTSARFYDVDSGSDSVEELDLNGLKDESEILHVYDGQEDDRNVNKSSDPSKENTLTSLQRGPEEPPHDCPISLVTVNETITNSNSMGDSGITSPTSADLETCNGPNKKNSTLDSTAFKSKEGESSDLTDCSCRLSQDINYHDGKEGKSSDLTDSSCRLSQDTNDHYEEYENGLVENTTESVLTREGTRKSLYSSVDESVQTSDPDSLNRLLEESSQNEKSEHVESKWNALNGHEEEEDSGKKLVRSTSLKTGKTPPGTPSRKKIVCFADALGLDLEAVRHIGPEDEELNIPASAFSDLKVSSHTSGRSSTSLISQTNPFACSLNVHKPSHSSCTLIPLFPQPITRNDFLDRIRSQKICLENIIASDLNVKCHVRVLNISFEKLVLARYTTNEWLTYDDVLANYVHGSCDGWSDKFSLNFLVPGMSQGQRLIFAVRFLANGQEFWDNNDGKNYILRCHSQSSGVFGPLTEGGPPWMHHFM</sequence>
<gene>
    <name evidence="4" type="primary">LOC106464704</name>
</gene>
<dbReference type="PROSITE" id="PS51159">
    <property type="entry name" value="CBM21"/>
    <property type="match status" value="1"/>
</dbReference>
<dbReference type="Gene3D" id="2.60.40.2440">
    <property type="entry name" value="Carbohydrate binding type-21 domain"/>
    <property type="match status" value="1"/>
</dbReference>
<dbReference type="InterPro" id="IPR050782">
    <property type="entry name" value="PP1_regulatory_subunit_3"/>
</dbReference>
<keyword evidence="3" id="KW-1185">Reference proteome</keyword>
<dbReference type="Pfam" id="PF03370">
    <property type="entry name" value="CBM_21"/>
    <property type="match status" value="1"/>
</dbReference>
<dbReference type="Proteomes" id="UP000694941">
    <property type="component" value="Unplaced"/>
</dbReference>
<evidence type="ECO:0000313" key="4">
    <source>
        <dbReference type="RefSeq" id="XP_013780313.1"/>
    </source>
</evidence>
<dbReference type="InterPro" id="IPR038175">
    <property type="entry name" value="CBM21_dom_sf"/>
</dbReference>
<protein>
    <submittedName>
        <fullName evidence="4">Glycogen-binding subunit 76A-like</fullName>
    </submittedName>
</protein>
<reference evidence="4" key="1">
    <citation type="submission" date="2025-08" db="UniProtKB">
        <authorList>
            <consortium name="RefSeq"/>
        </authorList>
    </citation>
    <scope>IDENTIFICATION</scope>
    <source>
        <tissue evidence="4">Muscle</tissue>
    </source>
</reference>
<dbReference type="InterPro" id="IPR005036">
    <property type="entry name" value="CBM21_dom"/>
</dbReference>
<accession>A0ABM1BEE7</accession>
<feature type="region of interest" description="Disordered" evidence="1">
    <location>
        <begin position="366"/>
        <end position="405"/>
    </location>
</feature>
<feature type="region of interest" description="Disordered" evidence="1">
    <location>
        <begin position="428"/>
        <end position="459"/>
    </location>
</feature>
<proteinExistence type="predicted"/>
<evidence type="ECO:0000259" key="2">
    <source>
        <dbReference type="PROSITE" id="PS51159"/>
    </source>
</evidence>
<feature type="compositionally biased region" description="Basic and acidic residues" evidence="1">
    <location>
        <begin position="237"/>
        <end position="249"/>
    </location>
</feature>
<feature type="region of interest" description="Disordered" evidence="1">
    <location>
        <begin position="234"/>
        <end position="327"/>
    </location>
</feature>
<feature type="compositionally biased region" description="Polar residues" evidence="1">
    <location>
        <begin position="388"/>
        <end position="403"/>
    </location>
</feature>
<dbReference type="RefSeq" id="XP_013780313.1">
    <property type="nucleotide sequence ID" value="XM_013924859.2"/>
</dbReference>
<organism evidence="3 4">
    <name type="scientific">Limulus polyphemus</name>
    <name type="common">Atlantic horseshoe crab</name>
    <dbReference type="NCBI Taxonomy" id="6850"/>
    <lineage>
        <taxon>Eukaryota</taxon>
        <taxon>Metazoa</taxon>
        <taxon>Ecdysozoa</taxon>
        <taxon>Arthropoda</taxon>
        <taxon>Chelicerata</taxon>
        <taxon>Merostomata</taxon>
        <taxon>Xiphosura</taxon>
        <taxon>Limulidae</taxon>
        <taxon>Limulus</taxon>
    </lineage>
</organism>
<name>A0ABM1BEE7_LIMPO</name>
<feature type="domain" description="CBM21" evidence="2">
    <location>
        <begin position="547"/>
        <end position="653"/>
    </location>
</feature>
<evidence type="ECO:0000313" key="3">
    <source>
        <dbReference type="Proteomes" id="UP000694941"/>
    </source>
</evidence>
<evidence type="ECO:0000256" key="1">
    <source>
        <dbReference type="SAM" id="MobiDB-lite"/>
    </source>
</evidence>
<dbReference type="PANTHER" id="PTHR12307">
    <property type="entry name" value="PROTEIN PHOSPHATASE 1 REGULATORY SUBUNIT"/>
    <property type="match status" value="1"/>
</dbReference>
<feature type="compositionally biased region" description="Polar residues" evidence="1">
    <location>
        <begin position="272"/>
        <end position="315"/>
    </location>
</feature>
<dbReference type="GeneID" id="106464704"/>